<protein>
    <submittedName>
        <fullName evidence="2">Predicted protein</fullName>
    </submittedName>
</protein>
<gene>
    <name evidence="2" type="ORF">SSGG_02020</name>
</gene>
<evidence type="ECO:0000256" key="1">
    <source>
        <dbReference type="SAM" id="MobiDB-lite"/>
    </source>
</evidence>
<accession>D6ADE4</accession>
<dbReference type="AlphaFoldDB" id="D6ADE4"/>
<reference evidence="3" key="1">
    <citation type="submission" date="2008-10" db="EMBL/GenBank/DDBJ databases">
        <authorList>
            <person name="Molnar K."/>
        </authorList>
    </citation>
    <scope>NUCLEOTIDE SEQUENCE [LARGE SCALE GENOMIC DNA]</scope>
    <source>
        <strain evidence="3">NRRL 15998</strain>
    </source>
</reference>
<dbReference type="EMBL" id="DS999644">
    <property type="protein sequence ID" value="EFE74654.2"/>
    <property type="molecule type" value="Genomic_DNA"/>
</dbReference>
<dbReference type="Proteomes" id="UP000003986">
    <property type="component" value="Unassembled WGS sequence"/>
</dbReference>
<evidence type="ECO:0000313" key="3">
    <source>
        <dbReference type="Proteomes" id="UP000003986"/>
    </source>
</evidence>
<proteinExistence type="predicted"/>
<name>D6ADE4_STRFL</name>
<sequence>METTMSENTKPAADETNETPEVEAHSVLDLQETSVQGGDTTDGNCISVLSVVESQR</sequence>
<feature type="region of interest" description="Disordered" evidence="1">
    <location>
        <begin position="1"/>
        <end position="26"/>
    </location>
</feature>
<evidence type="ECO:0000313" key="2">
    <source>
        <dbReference type="EMBL" id="EFE74654.2"/>
    </source>
</evidence>
<organism evidence="2 3">
    <name type="scientific">Streptomyces filamentosus NRRL 15998</name>
    <dbReference type="NCBI Taxonomy" id="457431"/>
    <lineage>
        <taxon>Bacteria</taxon>
        <taxon>Bacillati</taxon>
        <taxon>Actinomycetota</taxon>
        <taxon>Actinomycetes</taxon>
        <taxon>Kitasatosporales</taxon>
        <taxon>Streptomycetaceae</taxon>
        <taxon>Streptomyces</taxon>
    </lineage>
</organism>
<reference evidence="3" key="2">
    <citation type="submission" date="2008-12" db="EMBL/GenBank/DDBJ databases">
        <title>Annotation of Streptomyces roseosporus strain NRRL 15998.</title>
        <authorList>
            <consortium name="The Broad Institute Genome Sequencing Platform"/>
            <consortium name="Broad Institute Microbial Sequencing Center"/>
            <person name="Fischbach M."/>
            <person name="Ward D."/>
            <person name="Young S."/>
            <person name="Kodira C.D."/>
            <person name="Zeng Q."/>
            <person name="Koehrsen M."/>
            <person name="Godfrey P."/>
            <person name="Alvarado L."/>
            <person name="Berlin A.M."/>
            <person name="Borenstein D."/>
            <person name="Chen Z."/>
            <person name="Engels R."/>
            <person name="Freedman E."/>
            <person name="Gellesch M."/>
            <person name="Goldberg J."/>
            <person name="Griggs A."/>
            <person name="Gujja S."/>
            <person name="Heiman D.I."/>
            <person name="Hepburn T.A."/>
            <person name="Howarth C."/>
            <person name="Jen D."/>
            <person name="Larson L."/>
            <person name="Lewis B."/>
            <person name="Mehta T."/>
            <person name="Park D."/>
            <person name="Pearson M."/>
            <person name="Roberts A."/>
            <person name="Saif S."/>
            <person name="Shea T.D."/>
            <person name="Shenoy N."/>
            <person name="Sisk P."/>
            <person name="Stolte C."/>
            <person name="Sykes S.N."/>
            <person name="Walk T."/>
            <person name="White J."/>
            <person name="Yandava C."/>
            <person name="Straight P."/>
            <person name="Clardy J."/>
            <person name="Hung D."/>
            <person name="Kolter R."/>
            <person name="Mekalanos J."/>
            <person name="Walker S."/>
            <person name="Walsh C.T."/>
            <person name="Wieland B.L.C."/>
            <person name="Ilzarbe M."/>
            <person name="Galagan J."/>
            <person name="Nusbaum C."/>
            <person name="Birren B."/>
        </authorList>
    </citation>
    <scope>NUCLEOTIDE SEQUENCE [LARGE SCALE GENOMIC DNA]</scope>
    <source>
        <strain evidence="3">NRRL 15998</strain>
    </source>
</reference>